<evidence type="ECO:0000256" key="3">
    <source>
        <dbReference type="ARBA" id="ARBA00022448"/>
    </source>
</evidence>
<evidence type="ECO:0000256" key="1">
    <source>
        <dbReference type="ARBA" id="ARBA00004448"/>
    </source>
</evidence>
<keyword evidence="7 15" id="KW-0999">Mitochondrion inner membrane</keyword>
<organism evidence="17 18">
    <name type="scientific">Timema podura</name>
    <name type="common">Walking stick</name>
    <dbReference type="NCBI Taxonomy" id="61482"/>
    <lineage>
        <taxon>Eukaryota</taxon>
        <taxon>Metazoa</taxon>
        <taxon>Ecdysozoa</taxon>
        <taxon>Arthropoda</taxon>
        <taxon>Hexapoda</taxon>
        <taxon>Insecta</taxon>
        <taxon>Pterygota</taxon>
        <taxon>Neoptera</taxon>
        <taxon>Polyneoptera</taxon>
        <taxon>Phasmatodea</taxon>
        <taxon>Timematodea</taxon>
        <taxon>Timematoidea</taxon>
        <taxon>Timematidae</taxon>
        <taxon>Timema</taxon>
    </lineage>
</organism>
<dbReference type="InterPro" id="IPR039055">
    <property type="entry name" value="MCU_fam"/>
</dbReference>
<comment type="domain">
    <text evidence="15">The selectivity filter, in which calcium ions are arranged in single file, is composed of two acidic rings separated by one helical turn along the central axis of the channel pore.</text>
</comment>
<keyword evidence="3 15" id="KW-0813">Transport</keyword>
<evidence type="ECO:0000256" key="2">
    <source>
        <dbReference type="ARBA" id="ARBA00005653"/>
    </source>
</evidence>
<comment type="similarity">
    <text evidence="2 15">Belongs to the MCU (TC 1.A.77) family.</text>
</comment>
<comment type="function">
    <text evidence="15">Mitochondrial inner membrane calcium uniporter that mediates calcium uptake into mitochondria. Mitochondrial calcium homeostasis plays key roles in cellular physiology and regulates cell bioenergetics, cytoplasmic calcium signals and activation of cell death pathways.</text>
</comment>
<evidence type="ECO:0000256" key="5">
    <source>
        <dbReference type="ARBA" id="ARBA00022673"/>
    </source>
</evidence>
<keyword evidence="10 15" id="KW-0406">Ion transport</keyword>
<dbReference type="EMBL" id="CAJPIN010023572">
    <property type="protein sequence ID" value="CAG2062985.1"/>
    <property type="molecule type" value="Genomic_DNA"/>
</dbReference>
<dbReference type="InterPro" id="IPR006769">
    <property type="entry name" value="MCU_C"/>
</dbReference>
<evidence type="ECO:0000256" key="4">
    <source>
        <dbReference type="ARBA" id="ARBA00022568"/>
    </source>
</evidence>
<keyword evidence="11 15" id="KW-0496">Mitochondrion</keyword>
<dbReference type="PANTHER" id="PTHR13462">
    <property type="entry name" value="CALCIUM UNIPORTER PROTEIN, MITOCHONDRIAL"/>
    <property type="match status" value="1"/>
</dbReference>
<accession>A0ABN7PBL8</accession>
<comment type="catalytic activity">
    <reaction evidence="14">
        <text>Ca(2+)(in) = Ca(2+)(out)</text>
        <dbReference type="Rhea" id="RHEA:29671"/>
        <dbReference type="ChEBI" id="CHEBI:29108"/>
    </reaction>
</comment>
<comment type="subcellular location">
    <subcellularLocation>
        <location evidence="1 15">Mitochondrion inner membrane</location>
        <topology evidence="1 15">Multi-pass membrane protein</topology>
    </subcellularLocation>
</comment>
<keyword evidence="5 15" id="KW-0107">Calcium channel</keyword>
<gene>
    <name evidence="17" type="ORF">TPAB3V08_LOCUS9933</name>
</gene>
<comment type="caution">
    <text evidence="17">The sequence shown here is derived from an EMBL/GenBank/DDBJ whole genome shotgun (WGS) entry which is preliminary data.</text>
</comment>
<dbReference type="Pfam" id="PF04678">
    <property type="entry name" value="MCU"/>
    <property type="match status" value="1"/>
</dbReference>
<keyword evidence="4 15" id="KW-0109">Calcium transport</keyword>
<keyword evidence="18" id="KW-1185">Reference proteome</keyword>
<evidence type="ECO:0000313" key="18">
    <source>
        <dbReference type="Proteomes" id="UP001153148"/>
    </source>
</evidence>
<sequence length="305" mass="35382">MTSRQKMVVMLTPVMAYDVPNEKIGAPLAGCHTLVTIEFTRAALQITVPLPSRQQLCRFTLRPIVNTVGDLIKMIQEEDHGIDRVFINTGNGVRIASSNPVESLLEQDFKMLVNDIEYPVKAPLEEHMNEEEIETLNNIRKVVDQLHASLNIEETQLKLEQELLSQLEQVLQELQPLEEMRNHIDGVTNRYTNAMVWVGLGLMATQFGILARLTWWEYSWDIMEPITYFVTYGTAMIAYCYYLATKQEFDMTRAKDRQHLIIFHRKARKRGLDIKRYNSLKEKVFEIEGQLHEMNYSVNGNNKFN</sequence>
<evidence type="ECO:0000256" key="11">
    <source>
        <dbReference type="ARBA" id="ARBA00023128"/>
    </source>
</evidence>
<protein>
    <recommendedName>
        <fullName evidence="15">Calcium uniporter protein</fullName>
    </recommendedName>
</protein>
<dbReference type="PANTHER" id="PTHR13462:SF10">
    <property type="entry name" value="CALCIUM UNIPORTER PROTEIN, MITOCHONDRIAL"/>
    <property type="match status" value="1"/>
</dbReference>
<evidence type="ECO:0000256" key="9">
    <source>
        <dbReference type="ARBA" id="ARBA00022989"/>
    </source>
</evidence>
<keyword evidence="12 15" id="KW-0472">Membrane</keyword>
<evidence type="ECO:0000256" key="14">
    <source>
        <dbReference type="ARBA" id="ARBA00036634"/>
    </source>
</evidence>
<keyword evidence="6 15" id="KW-0812">Transmembrane</keyword>
<evidence type="ECO:0000256" key="13">
    <source>
        <dbReference type="ARBA" id="ARBA00023303"/>
    </source>
</evidence>
<reference evidence="17" key="1">
    <citation type="submission" date="2021-03" db="EMBL/GenBank/DDBJ databases">
        <authorList>
            <person name="Tran Van P."/>
        </authorList>
    </citation>
    <scope>NUCLEOTIDE SEQUENCE</scope>
</reference>
<keyword evidence="13 15" id="KW-0407">Ion channel</keyword>
<dbReference type="Proteomes" id="UP001153148">
    <property type="component" value="Unassembled WGS sequence"/>
</dbReference>
<evidence type="ECO:0000313" key="17">
    <source>
        <dbReference type="EMBL" id="CAG2062985.1"/>
    </source>
</evidence>
<evidence type="ECO:0000256" key="7">
    <source>
        <dbReference type="ARBA" id="ARBA00022792"/>
    </source>
</evidence>
<evidence type="ECO:0000256" key="12">
    <source>
        <dbReference type="ARBA" id="ARBA00023136"/>
    </source>
</evidence>
<name>A0ABN7PBL8_TIMPD</name>
<evidence type="ECO:0000256" key="15">
    <source>
        <dbReference type="RuleBase" id="RU367035"/>
    </source>
</evidence>
<feature type="transmembrane region" description="Helical" evidence="15">
    <location>
        <begin position="194"/>
        <end position="214"/>
    </location>
</feature>
<evidence type="ECO:0000259" key="16">
    <source>
        <dbReference type="Pfam" id="PF04678"/>
    </source>
</evidence>
<feature type="transmembrane region" description="Helical" evidence="15">
    <location>
        <begin position="226"/>
        <end position="244"/>
    </location>
</feature>
<evidence type="ECO:0000256" key="6">
    <source>
        <dbReference type="ARBA" id="ARBA00022692"/>
    </source>
</evidence>
<keyword evidence="9 15" id="KW-1133">Transmembrane helix</keyword>
<proteinExistence type="inferred from homology"/>
<keyword evidence="8 15" id="KW-0106">Calcium</keyword>
<evidence type="ECO:0000256" key="8">
    <source>
        <dbReference type="ARBA" id="ARBA00022837"/>
    </source>
</evidence>
<feature type="domain" description="Calcium uniporter protein C-terminal" evidence="16">
    <location>
        <begin position="78"/>
        <end position="280"/>
    </location>
</feature>
<evidence type="ECO:0000256" key="10">
    <source>
        <dbReference type="ARBA" id="ARBA00023065"/>
    </source>
</evidence>